<keyword evidence="4" id="KW-1185">Reference proteome</keyword>
<evidence type="ECO:0000313" key="4">
    <source>
        <dbReference type="Proteomes" id="UP001082703"/>
    </source>
</evidence>
<feature type="transmembrane region" description="Helical" evidence="2">
    <location>
        <begin position="6"/>
        <end position="26"/>
    </location>
</feature>
<dbReference type="InterPro" id="IPR010540">
    <property type="entry name" value="CmpB_TMEM229"/>
</dbReference>
<keyword evidence="2" id="KW-0812">Transmembrane</keyword>
<feature type="coiled-coil region" evidence="1">
    <location>
        <begin position="173"/>
        <end position="238"/>
    </location>
</feature>
<name>A0ABT4BSN8_9FIRM</name>
<accession>A0ABT4BSN8</accession>
<comment type="caution">
    <text evidence="3">The sequence shown here is derived from an EMBL/GenBank/DDBJ whole genome shotgun (WGS) entry which is preliminary data.</text>
</comment>
<organism evidence="3 4">
    <name type="scientific">Caproiciproducens galactitolivorans</name>
    <dbReference type="NCBI Taxonomy" id="642589"/>
    <lineage>
        <taxon>Bacteria</taxon>
        <taxon>Bacillati</taxon>
        <taxon>Bacillota</taxon>
        <taxon>Clostridia</taxon>
        <taxon>Eubacteriales</taxon>
        <taxon>Acutalibacteraceae</taxon>
        <taxon>Caproiciproducens</taxon>
    </lineage>
</organism>
<feature type="transmembrane region" description="Helical" evidence="2">
    <location>
        <begin position="144"/>
        <end position="167"/>
    </location>
</feature>
<dbReference type="EMBL" id="JAPOHA010000005">
    <property type="protein sequence ID" value="MCY1713864.1"/>
    <property type="molecule type" value="Genomic_DNA"/>
</dbReference>
<keyword evidence="2" id="KW-0472">Membrane</keyword>
<sequence length="273" mass="31230">MENFWILFLCFTVYSFLGWFVESIFCSIPAGKLINRGFLNGPFCPIYGVGGVALIFVLTPFKDNLAILYIAGVVMTSALEYLTGLALESIFHTKYWDYSHHRYNIQGRVCLQNSLLFGVMGVVGILFVHPLLIQTLHKIPSAALPYIASGFILYFLCDATLTVFTVLHLNGTLGEIQQIIDEFREKASDLKAEKFENIQAAIGELIDEDRKAVYLKTLSELYEKMDKMEKEIKFFQRRVIQAFPTMKSVRNNESLQRVKGAIQEKTKYIKRHK</sequence>
<evidence type="ECO:0000256" key="2">
    <source>
        <dbReference type="SAM" id="Phobius"/>
    </source>
</evidence>
<dbReference type="Proteomes" id="UP001082703">
    <property type="component" value="Unassembled WGS sequence"/>
</dbReference>
<protein>
    <recommendedName>
        <fullName evidence="5">ABC-transporter type IV</fullName>
    </recommendedName>
</protein>
<evidence type="ECO:0000313" key="3">
    <source>
        <dbReference type="EMBL" id="MCY1713864.1"/>
    </source>
</evidence>
<evidence type="ECO:0008006" key="5">
    <source>
        <dbReference type="Google" id="ProtNLM"/>
    </source>
</evidence>
<proteinExistence type="predicted"/>
<keyword evidence="1" id="KW-0175">Coiled coil</keyword>
<feature type="transmembrane region" description="Helical" evidence="2">
    <location>
        <begin position="38"/>
        <end position="61"/>
    </location>
</feature>
<reference evidence="3 4" key="1">
    <citation type="submission" date="2022-11" db="EMBL/GenBank/DDBJ databases">
        <authorList>
            <person name="Caiyu Z."/>
        </authorList>
    </citation>
    <scope>NUCLEOTIDE SEQUENCE [LARGE SCALE GENOMIC DNA]</scope>
    <source>
        <strain evidence="3 4">YR-4</strain>
    </source>
</reference>
<dbReference type="RefSeq" id="WP_268057909.1">
    <property type="nucleotide sequence ID" value="NZ_JAPOHA010000005.1"/>
</dbReference>
<feature type="transmembrane region" description="Helical" evidence="2">
    <location>
        <begin position="109"/>
        <end position="132"/>
    </location>
</feature>
<gene>
    <name evidence="3" type="ORF">OUY18_06310</name>
</gene>
<dbReference type="Pfam" id="PF06541">
    <property type="entry name" value="ABC_trans_CmpB"/>
    <property type="match status" value="1"/>
</dbReference>
<feature type="transmembrane region" description="Helical" evidence="2">
    <location>
        <begin position="67"/>
        <end position="88"/>
    </location>
</feature>
<evidence type="ECO:0000256" key="1">
    <source>
        <dbReference type="SAM" id="Coils"/>
    </source>
</evidence>
<keyword evidence="2" id="KW-1133">Transmembrane helix</keyword>